<dbReference type="AlphaFoldDB" id="A0A154QFU8"/>
<proteinExistence type="predicted"/>
<organism evidence="1 2">
    <name type="scientific">Rhodanobacter thiooxydans</name>
    <dbReference type="NCBI Taxonomy" id="416169"/>
    <lineage>
        <taxon>Bacteria</taxon>
        <taxon>Pseudomonadati</taxon>
        <taxon>Pseudomonadota</taxon>
        <taxon>Gammaproteobacteria</taxon>
        <taxon>Lysobacterales</taxon>
        <taxon>Rhodanobacteraceae</taxon>
        <taxon>Rhodanobacter</taxon>
    </lineage>
</organism>
<sequence>MKNGQQIARPNPVRCIRVWQAKGAIEAHSGVAEVCEMAGSKTQQAVSRAEATIATSGIEMKECRWQRVPELTLNGLDLVVGWCRKRHAGL</sequence>
<name>A0A154QFU8_9GAMM</name>
<dbReference type="Proteomes" id="UP000076131">
    <property type="component" value="Unassembled WGS sequence"/>
</dbReference>
<keyword evidence="2" id="KW-1185">Reference proteome</keyword>
<dbReference type="EMBL" id="LVJS01000086">
    <property type="protein sequence ID" value="KZC22531.1"/>
    <property type="molecule type" value="Genomic_DNA"/>
</dbReference>
<evidence type="ECO:0000313" key="2">
    <source>
        <dbReference type="Proteomes" id="UP000076131"/>
    </source>
</evidence>
<protein>
    <submittedName>
        <fullName evidence="1">Uncharacterized protein</fullName>
    </submittedName>
</protein>
<comment type="caution">
    <text evidence="1">The sequence shown here is derived from an EMBL/GenBank/DDBJ whole genome shotgun (WGS) entry which is preliminary data.</text>
</comment>
<gene>
    <name evidence="1" type="ORF">RHOFW104T7_00230</name>
</gene>
<reference evidence="1 2" key="1">
    <citation type="journal article" date="2016" name="MBio">
        <title>Lateral Gene Transfer in a Heavy Metal-Contaminated-Groundwater Microbial Community.</title>
        <authorList>
            <person name="Hemme C.L."/>
            <person name="Green S.J."/>
            <person name="Rishishwar L."/>
            <person name="Prakash O."/>
            <person name="Pettenato A."/>
            <person name="Chakraborty R."/>
            <person name="Deutschbauer A.M."/>
            <person name="Van Nostrand J.D."/>
            <person name="Wu L."/>
            <person name="He Z."/>
            <person name="Jordan I.K."/>
            <person name="Hazen T.C."/>
            <person name="Arkin A.P."/>
            <person name="Kostka J.E."/>
            <person name="Zhou J."/>
        </authorList>
    </citation>
    <scope>NUCLEOTIDE SEQUENCE [LARGE SCALE GENOMIC DNA]</scope>
    <source>
        <strain evidence="1 2">FW104-T7</strain>
    </source>
</reference>
<evidence type="ECO:0000313" key="1">
    <source>
        <dbReference type="EMBL" id="KZC22531.1"/>
    </source>
</evidence>
<accession>A0A154QFU8</accession>